<comment type="caution">
    <text evidence="2">The sequence shown here is derived from an EMBL/GenBank/DDBJ whole genome shotgun (WGS) entry which is preliminary data.</text>
</comment>
<evidence type="ECO:0000259" key="1">
    <source>
        <dbReference type="Pfam" id="PF13524"/>
    </source>
</evidence>
<dbReference type="RefSeq" id="WP_224528794.1">
    <property type="nucleotide sequence ID" value="NZ_JAIUJR010000006.1"/>
</dbReference>
<evidence type="ECO:0000313" key="2">
    <source>
        <dbReference type="EMBL" id="MCA0132857.1"/>
    </source>
</evidence>
<sequence length="382" mass="44730">MKVLLFGEYNRAQWNIKKGLENLGHEAVVVSLRDGFKKVDVDIEIKDHFTSYALKKIRNLLIRLFGFDISAWSIKRQIKAKKDKLSNFDIVQLVNEAPFDFNRKHQKIIFDWLKDWNKTIFLLSCGLDYPSVKYAYDKKFRYSVLTPYFEGKGSKRDFSPALSYISEEHVEFHHYIFNHISGVISNDLDYHLPLIGYKKYLGMIPHAIDTSKLKYQRPVITDKVIIFHGINTFNYFKKGNDIFDQALQIVEERYSTKAEIIITKNLPYKDYIKSFDKAHILLDQVYAYDQGFNALEAMAKGKVVFTGAEKEWEDYFNVEGDTIALNALPDPVLIANKLIWLIENPKKIIEISKKARKFVEDHHNYVACADKYLEIWKEAIMH</sequence>
<name>A0ABS7XS52_9FLAO</name>
<keyword evidence="3" id="KW-1185">Reference proteome</keyword>
<dbReference type="InterPro" id="IPR055259">
    <property type="entry name" value="YkvP/CgeB_Glyco_trans-like"/>
</dbReference>
<organism evidence="2 3">
    <name type="scientific">Winogradskyella alexanderae</name>
    <dbReference type="NCBI Taxonomy" id="2877123"/>
    <lineage>
        <taxon>Bacteria</taxon>
        <taxon>Pseudomonadati</taxon>
        <taxon>Bacteroidota</taxon>
        <taxon>Flavobacteriia</taxon>
        <taxon>Flavobacteriales</taxon>
        <taxon>Flavobacteriaceae</taxon>
        <taxon>Winogradskyella</taxon>
    </lineage>
</organism>
<protein>
    <submittedName>
        <fullName evidence="2">Glycosyltransferase</fullName>
    </submittedName>
</protein>
<dbReference type="Proteomes" id="UP001198901">
    <property type="component" value="Unassembled WGS sequence"/>
</dbReference>
<dbReference type="Gene3D" id="3.40.50.2000">
    <property type="entry name" value="Glycogen Phosphorylase B"/>
    <property type="match status" value="1"/>
</dbReference>
<dbReference type="EMBL" id="JAIUJR010000006">
    <property type="protein sequence ID" value="MCA0132857.1"/>
    <property type="molecule type" value="Genomic_DNA"/>
</dbReference>
<gene>
    <name evidence="2" type="ORF">LBU54_09715</name>
</gene>
<dbReference type="Pfam" id="PF13524">
    <property type="entry name" value="Glyco_trans_1_2"/>
    <property type="match status" value="1"/>
</dbReference>
<reference evidence="3" key="1">
    <citation type="submission" date="2023-07" db="EMBL/GenBank/DDBJ databases">
        <authorList>
            <person name="Yue Y."/>
        </authorList>
    </citation>
    <scope>NUCLEOTIDE SEQUENCE [LARGE SCALE GENOMIC DNA]</scope>
    <source>
        <strain evidence="3">D23</strain>
    </source>
</reference>
<dbReference type="SUPFAM" id="SSF53756">
    <property type="entry name" value="UDP-Glycosyltransferase/glycogen phosphorylase"/>
    <property type="match status" value="1"/>
</dbReference>
<feature type="domain" description="Spore protein YkvP/CgeB glycosyl transferase-like" evidence="1">
    <location>
        <begin position="253"/>
        <end position="373"/>
    </location>
</feature>
<accession>A0ABS7XS52</accession>
<proteinExistence type="predicted"/>
<evidence type="ECO:0000313" key="3">
    <source>
        <dbReference type="Proteomes" id="UP001198901"/>
    </source>
</evidence>